<dbReference type="EMBL" id="GGEC01051254">
    <property type="protein sequence ID" value="MBX31738.1"/>
    <property type="molecule type" value="Transcribed_RNA"/>
</dbReference>
<keyword evidence="6" id="KW-0418">Kinase</keyword>
<reference evidence="6" key="1">
    <citation type="submission" date="2018-02" db="EMBL/GenBank/DDBJ databases">
        <title>Rhizophora mucronata_Transcriptome.</title>
        <authorList>
            <person name="Meera S.P."/>
            <person name="Sreeshan A."/>
            <person name="Augustine A."/>
        </authorList>
    </citation>
    <scope>NUCLEOTIDE SEQUENCE</scope>
    <source>
        <tissue evidence="6">Leaf</tissue>
    </source>
</reference>
<dbReference type="AlphaFoldDB" id="A0A2P2MNE3"/>
<dbReference type="InterPro" id="IPR001611">
    <property type="entry name" value="Leu-rich_rpt"/>
</dbReference>
<dbReference type="Pfam" id="PF08263">
    <property type="entry name" value="LRRNT_2"/>
    <property type="match status" value="1"/>
</dbReference>
<evidence type="ECO:0000256" key="4">
    <source>
        <dbReference type="SAM" id="SignalP"/>
    </source>
</evidence>
<evidence type="ECO:0000259" key="5">
    <source>
        <dbReference type="Pfam" id="PF08263"/>
    </source>
</evidence>
<dbReference type="PANTHER" id="PTHR48060:SF24">
    <property type="entry name" value="NON-SPECIFIC SERINE_THREONINE PROTEIN KINASE"/>
    <property type="match status" value="1"/>
</dbReference>
<protein>
    <submittedName>
        <fullName evidence="6">Putative leucine-rich repeat receptor-like protein kinase</fullName>
    </submittedName>
</protein>
<sequence>MGSASLVFLLVSFIWICVVAASTSPDDSAKLIALKDVWKNTPPNWVGSDPCGSNWVGIRCTNSRVTSITLSSMGLKGVLSSDISFLSELQILDLSYNKELGGPLRTSIGNLKKLTNLILVGCDFSGPIPDSIGSLQSLTYLSLNSNGFTGPIPPSIGKLSELYWLDLTDNQLTGSIPVSRGTKPGLDMLVKTKHFHLGKNQLSGPVPPRLFHSSMTLIHVLLDNNNLIGSIPSTLGSVTTLEVV</sequence>
<dbReference type="PANTHER" id="PTHR48060">
    <property type="entry name" value="DNA DAMAGE-REPAIR/TOLERATION PROTEIN DRT100"/>
    <property type="match status" value="1"/>
</dbReference>
<keyword evidence="6" id="KW-0675">Receptor</keyword>
<dbReference type="FunFam" id="3.80.10.10:FF:000363">
    <property type="entry name" value="Leucine-rich repeat family protein"/>
    <property type="match status" value="1"/>
</dbReference>
<keyword evidence="6" id="KW-0808">Transferase</keyword>
<proteinExistence type="predicted"/>
<feature type="domain" description="Leucine-rich repeat-containing N-terminal plant-type" evidence="5">
    <location>
        <begin position="25"/>
        <end position="61"/>
    </location>
</feature>
<name>A0A2P2MNE3_RHIMU</name>
<organism evidence="6">
    <name type="scientific">Rhizophora mucronata</name>
    <name type="common">Asiatic mangrove</name>
    <dbReference type="NCBI Taxonomy" id="61149"/>
    <lineage>
        <taxon>Eukaryota</taxon>
        <taxon>Viridiplantae</taxon>
        <taxon>Streptophyta</taxon>
        <taxon>Embryophyta</taxon>
        <taxon>Tracheophyta</taxon>
        <taxon>Spermatophyta</taxon>
        <taxon>Magnoliopsida</taxon>
        <taxon>eudicotyledons</taxon>
        <taxon>Gunneridae</taxon>
        <taxon>Pentapetalae</taxon>
        <taxon>rosids</taxon>
        <taxon>fabids</taxon>
        <taxon>Malpighiales</taxon>
        <taxon>Rhizophoraceae</taxon>
        <taxon>Rhizophora</taxon>
    </lineage>
</organism>
<accession>A0A2P2MNE3</accession>
<dbReference type="Pfam" id="PF00560">
    <property type="entry name" value="LRR_1"/>
    <property type="match status" value="4"/>
</dbReference>
<dbReference type="FunFam" id="3.80.10.10:FF:000542">
    <property type="entry name" value="Leucine-rich repeat protein kinase family protein"/>
    <property type="match status" value="1"/>
</dbReference>
<evidence type="ECO:0000256" key="3">
    <source>
        <dbReference type="ARBA" id="ARBA00022737"/>
    </source>
</evidence>
<dbReference type="Gene3D" id="3.80.10.10">
    <property type="entry name" value="Ribonuclease Inhibitor"/>
    <property type="match status" value="1"/>
</dbReference>
<dbReference type="SUPFAM" id="SSF52058">
    <property type="entry name" value="L domain-like"/>
    <property type="match status" value="1"/>
</dbReference>
<feature type="chain" id="PRO_5015145962" evidence="4">
    <location>
        <begin position="22"/>
        <end position="244"/>
    </location>
</feature>
<dbReference type="InterPro" id="IPR013210">
    <property type="entry name" value="LRR_N_plant-typ"/>
</dbReference>
<evidence type="ECO:0000256" key="1">
    <source>
        <dbReference type="ARBA" id="ARBA00022614"/>
    </source>
</evidence>
<keyword evidence="3" id="KW-0677">Repeat</keyword>
<dbReference type="InterPro" id="IPR032675">
    <property type="entry name" value="LRR_dom_sf"/>
</dbReference>
<evidence type="ECO:0000256" key="2">
    <source>
        <dbReference type="ARBA" id="ARBA00022729"/>
    </source>
</evidence>
<dbReference type="GO" id="GO:0016301">
    <property type="term" value="F:kinase activity"/>
    <property type="evidence" value="ECO:0007669"/>
    <property type="project" value="UniProtKB-KW"/>
</dbReference>
<keyword evidence="1" id="KW-0433">Leucine-rich repeat</keyword>
<evidence type="ECO:0000313" key="6">
    <source>
        <dbReference type="EMBL" id="MBX31738.1"/>
    </source>
</evidence>
<dbReference type="InterPro" id="IPR053211">
    <property type="entry name" value="DNA_repair-toleration"/>
</dbReference>
<feature type="signal peptide" evidence="4">
    <location>
        <begin position="1"/>
        <end position="21"/>
    </location>
</feature>
<keyword evidence="2 4" id="KW-0732">Signal</keyword>